<dbReference type="GO" id="GO:0022857">
    <property type="term" value="F:transmembrane transporter activity"/>
    <property type="evidence" value="ECO:0007669"/>
    <property type="project" value="InterPro"/>
</dbReference>
<dbReference type="EMBL" id="WIXE01005743">
    <property type="protein sequence ID" value="KAK5981915.1"/>
    <property type="molecule type" value="Genomic_DNA"/>
</dbReference>
<evidence type="ECO:0000256" key="2">
    <source>
        <dbReference type="ARBA" id="ARBA00022692"/>
    </source>
</evidence>
<dbReference type="PANTHER" id="PTHR43184:SF2">
    <property type="entry name" value="MAJOR FACILITATOR SUPERFAMILY (MFS) PROFILE DOMAIN-CONTAINING PROTEIN"/>
    <property type="match status" value="1"/>
</dbReference>
<reference evidence="6 7" key="1">
    <citation type="submission" date="2019-10" db="EMBL/GenBank/DDBJ databases">
        <title>Assembly and Annotation for the nematode Trichostrongylus colubriformis.</title>
        <authorList>
            <person name="Martin J."/>
        </authorList>
    </citation>
    <scope>NUCLEOTIDE SEQUENCE [LARGE SCALE GENOMIC DNA]</scope>
    <source>
        <strain evidence="6">G859</strain>
        <tissue evidence="6">Whole worm</tissue>
    </source>
</reference>
<dbReference type="Pfam" id="PF07690">
    <property type="entry name" value="MFS_1"/>
    <property type="match status" value="1"/>
</dbReference>
<dbReference type="InterPro" id="IPR036259">
    <property type="entry name" value="MFS_trans_sf"/>
</dbReference>
<dbReference type="AlphaFoldDB" id="A0AAN8FQ28"/>
<keyword evidence="7" id="KW-1185">Reference proteome</keyword>
<keyword evidence="2 5" id="KW-0812">Transmembrane</keyword>
<dbReference type="InterPro" id="IPR011701">
    <property type="entry name" value="MFS"/>
</dbReference>
<feature type="transmembrane region" description="Helical" evidence="5">
    <location>
        <begin position="108"/>
        <end position="127"/>
    </location>
</feature>
<keyword evidence="3 5" id="KW-1133">Transmembrane helix</keyword>
<evidence type="ECO:0000313" key="7">
    <source>
        <dbReference type="Proteomes" id="UP001331761"/>
    </source>
</evidence>
<organism evidence="6 7">
    <name type="scientific">Trichostrongylus colubriformis</name>
    <name type="common">Black scour worm</name>
    <dbReference type="NCBI Taxonomy" id="6319"/>
    <lineage>
        <taxon>Eukaryota</taxon>
        <taxon>Metazoa</taxon>
        <taxon>Ecdysozoa</taxon>
        <taxon>Nematoda</taxon>
        <taxon>Chromadorea</taxon>
        <taxon>Rhabditida</taxon>
        <taxon>Rhabditina</taxon>
        <taxon>Rhabditomorpha</taxon>
        <taxon>Strongyloidea</taxon>
        <taxon>Trichostrongylidae</taxon>
        <taxon>Trichostrongylus</taxon>
    </lineage>
</organism>
<evidence type="ECO:0000313" key="6">
    <source>
        <dbReference type="EMBL" id="KAK5981915.1"/>
    </source>
</evidence>
<sequence length="199" mass="22324">MRAVVFAVTFLSYGLYHSARKTLSGVKTSVTNDWLDNVTHAPLFDSNVGAKTFLGTLDAVFMIAYASGLFFWGWLGDRLNPKHVIVTGMIGSAISLTLFGAVPKWSGYYNVAYYVFFYILFGLMQACGWPSEIAIMTSLGWESVFYLFMMLNTLAIACIMKRCLMDLKPLANETWSFDLKNDESDAFILLVCLSFLVCR</sequence>
<keyword evidence="4 5" id="KW-0472">Membrane</keyword>
<evidence type="ECO:0000256" key="5">
    <source>
        <dbReference type="SAM" id="Phobius"/>
    </source>
</evidence>
<dbReference type="GO" id="GO:0005789">
    <property type="term" value="C:endoplasmic reticulum membrane"/>
    <property type="evidence" value="ECO:0007669"/>
    <property type="project" value="TreeGrafter"/>
</dbReference>
<gene>
    <name evidence="6" type="ORF">GCK32_002454</name>
</gene>
<feature type="transmembrane region" description="Helical" evidence="5">
    <location>
        <begin position="84"/>
        <end position="102"/>
    </location>
</feature>
<accession>A0AAN8FQ28</accession>
<feature type="transmembrane region" description="Helical" evidence="5">
    <location>
        <begin position="48"/>
        <end position="72"/>
    </location>
</feature>
<dbReference type="PANTHER" id="PTHR43184">
    <property type="entry name" value="MAJOR FACILITATOR SUPERFAMILY TRANSPORTER 16, ISOFORM B"/>
    <property type="match status" value="1"/>
</dbReference>
<comment type="subcellular location">
    <subcellularLocation>
        <location evidence="1">Membrane</location>
        <topology evidence="1">Multi-pass membrane protein</topology>
    </subcellularLocation>
</comment>
<dbReference type="Gene3D" id="1.20.1250.20">
    <property type="entry name" value="MFS general substrate transporter like domains"/>
    <property type="match status" value="1"/>
</dbReference>
<protein>
    <submittedName>
        <fullName evidence="6">Uncharacterized protein</fullName>
    </submittedName>
</protein>
<dbReference type="Proteomes" id="UP001331761">
    <property type="component" value="Unassembled WGS sequence"/>
</dbReference>
<evidence type="ECO:0000256" key="1">
    <source>
        <dbReference type="ARBA" id="ARBA00004141"/>
    </source>
</evidence>
<comment type="caution">
    <text evidence="6">The sequence shown here is derived from an EMBL/GenBank/DDBJ whole genome shotgun (WGS) entry which is preliminary data.</text>
</comment>
<evidence type="ECO:0000256" key="4">
    <source>
        <dbReference type="ARBA" id="ARBA00023136"/>
    </source>
</evidence>
<evidence type="ECO:0000256" key="3">
    <source>
        <dbReference type="ARBA" id="ARBA00022989"/>
    </source>
</evidence>
<name>A0AAN8FQ28_TRICO</name>
<dbReference type="SUPFAM" id="SSF103473">
    <property type="entry name" value="MFS general substrate transporter"/>
    <property type="match status" value="1"/>
</dbReference>
<proteinExistence type="predicted"/>
<feature type="transmembrane region" description="Helical" evidence="5">
    <location>
        <begin position="139"/>
        <end position="157"/>
    </location>
</feature>